<dbReference type="InterPro" id="IPR004107">
    <property type="entry name" value="Integrase_SAM-like_N"/>
</dbReference>
<dbReference type="Pfam" id="PF14659">
    <property type="entry name" value="Phage_int_SAM_3"/>
    <property type="match status" value="1"/>
</dbReference>
<feature type="domain" description="Tyr recombinase" evidence="6">
    <location>
        <begin position="162"/>
        <end position="365"/>
    </location>
</feature>
<dbReference type="PANTHER" id="PTHR30349">
    <property type="entry name" value="PHAGE INTEGRASE-RELATED"/>
    <property type="match status" value="1"/>
</dbReference>
<evidence type="ECO:0000256" key="3">
    <source>
        <dbReference type="ARBA" id="ARBA00023125"/>
    </source>
</evidence>
<proteinExistence type="inferred from homology"/>
<dbReference type="EMBL" id="UGNP01000001">
    <property type="protein sequence ID" value="STX09181.1"/>
    <property type="molecule type" value="Genomic_DNA"/>
</dbReference>
<gene>
    <name evidence="8" type="primary">xerD_1</name>
    <name evidence="9" type="ORF">DFR61_13052</name>
    <name evidence="8" type="ORF">NCTC10597_00851</name>
</gene>
<evidence type="ECO:0000259" key="6">
    <source>
        <dbReference type="PROSITE" id="PS51898"/>
    </source>
</evidence>
<dbReference type="SUPFAM" id="SSF56349">
    <property type="entry name" value="DNA breaking-rejoining enzymes"/>
    <property type="match status" value="1"/>
</dbReference>
<dbReference type="InterPro" id="IPR013762">
    <property type="entry name" value="Integrase-like_cat_sf"/>
</dbReference>
<dbReference type="Gene3D" id="1.10.443.10">
    <property type="entry name" value="Intergrase catalytic core"/>
    <property type="match status" value="1"/>
</dbReference>
<reference evidence="8 10" key="1">
    <citation type="submission" date="2018-06" db="EMBL/GenBank/DDBJ databases">
        <authorList>
            <consortium name="Pathogen Informatics"/>
            <person name="Doyle S."/>
        </authorList>
    </citation>
    <scope>NUCLEOTIDE SEQUENCE [LARGE SCALE GENOMIC DNA]</scope>
    <source>
        <strain evidence="8 10">NCTC10597</strain>
    </source>
</reference>
<dbReference type="Gene3D" id="1.10.150.130">
    <property type="match status" value="1"/>
</dbReference>
<comment type="similarity">
    <text evidence="1">Belongs to the 'phage' integrase family.</text>
</comment>
<sequence>MASFRKRNGLWEYRISFKDNSGKYKVKSKGGFKTKKEAEISARKKEEDIETTNTIKEMTIANYLTDWYQVYIKNKRKPNTEKTYWLSIKNHIIPGIGHLKVRELKPLEYQKFVDSIMENGLSSESAKRVHTPVRLAFQQAVINGDLEMNPAAYVKIEKKKVKKLKYLNPEYIEDLLNYIYKRSYDQGIFFECLFESGMRKGECSALELDDINWNDSTLRVNATYDYQATKNEPKLSEVKTEKSNRTILMRESFMNKLRAYTKHKIQKRSLVGKLYNQQQNFVFGRDDGTAFPKATLFNTFSSALEFIDHVHLPIHSTRHTHAVMMLEAGVSMKDLQERLGHSSMQVTADIYSHVTQKMENRAIKLFDSYMNEK</sequence>
<dbReference type="PROSITE" id="PS51900">
    <property type="entry name" value="CB"/>
    <property type="match status" value="1"/>
</dbReference>
<comment type="caution">
    <text evidence="8">The sequence shown here is derived from an EMBL/GenBank/DDBJ whole genome shotgun (WGS) entry which is preliminary data.</text>
</comment>
<keyword evidence="2" id="KW-0229">DNA integration</keyword>
<protein>
    <submittedName>
        <fullName evidence="9">Site-specific recombinase XerD</fullName>
    </submittedName>
    <submittedName>
        <fullName evidence="8">Tyrosine recombinase XerD</fullName>
    </submittedName>
</protein>
<dbReference type="RefSeq" id="WP_109348764.1">
    <property type="nucleotide sequence ID" value="NZ_BJUE01000007.1"/>
</dbReference>
<accession>A0A8B4Q7S1</accession>
<evidence type="ECO:0000256" key="4">
    <source>
        <dbReference type="ARBA" id="ARBA00023172"/>
    </source>
</evidence>
<dbReference type="PROSITE" id="PS51898">
    <property type="entry name" value="TYR_RECOMBINASE"/>
    <property type="match status" value="1"/>
</dbReference>
<evidence type="ECO:0000256" key="2">
    <source>
        <dbReference type="ARBA" id="ARBA00022908"/>
    </source>
</evidence>
<keyword evidence="4" id="KW-0233">DNA recombination</keyword>
<evidence type="ECO:0000259" key="7">
    <source>
        <dbReference type="PROSITE" id="PS51900"/>
    </source>
</evidence>
<dbReference type="Pfam" id="PF00589">
    <property type="entry name" value="Phage_integrase"/>
    <property type="match status" value="1"/>
</dbReference>
<dbReference type="GO" id="GO:0003677">
    <property type="term" value="F:DNA binding"/>
    <property type="evidence" value="ECO:0007669"/>
    <property type="project" value="UniProtKB-UniRule"/>
</dbReference>
<evidence type="ECO:0000313" key="8">
    <source>
        <dbReference type="EMBL" id="STX09181.1"/>
    </source>
</evidence>
<keyword evidence="3 5" id="KW-0238">DNA-binding</keyword>
<evidence type="ECO:0000256" key="5">
    <source>
        <dbReference type="PROSITE-ProRule" id="PRU01248"/>
    </source>
</evidence>
<organism evidence="8 10">
    <name type="scientific">Kurthia zopfii</name>
    <dbReference type="NCBI Taxonomy" id="1650"/>
    <lineage>
        <taxon>Bacteria</taxon>
        <taxon>Bacillati</taxon>
        <taxon>Bacillota</taxon>
        <taxon>Bacilli</taxon>
        <taxon>Bacillales</taxon>
        <taxon>Caryophanaceae</taxon>
        <taxon>Kurthia</taxon>
    </lineage>
</organism>
<dbReference type="Pfam" id="PF14657">
    <property type="entry name" value="Arm-DNA-bind_4"/>
    <property type="match status" value="1"/>
</dbReference>
<dbReference type="GO" id="GO:0015074">
    <property type="term" value="P:DNA integration"/>
    <property type="evidence" value="ECO:0007669"/>
    <property type="project" value="UniProtKB-KW"/>
</dbReference>
<name>A0A8B4Q7S1_9BACL</name>
<keyword evidence="11" id="KW-1185">Reference proteome</keyword>
<dbReference type="CDD" id="cd01189">
    <property type="entry name" value="INT_ICEBs1_C_like"/>
    <property type="match status" value="1"/>
</dbReference>
<dbReference type="OrthoDB" id="9803188at2"/>
<dbReference type="InterPro" id="IPR050090">
    <property type="entry name" value="Tyrosine_recombinase_XerCD"/>
</dbReference>
<dbReference type="InterPro" id="IPR011010">
    <property type="entry name" value="DNA_brk_join_enz"/>
</dbReference>
<evidence type="ECO:0000256" key="1">
    <source>
        <dbReference type="ARBA" id="ARBA00008857"/>
    </source>
</evidence>
<dbReference type="InterPro" id="IPR044068">
    <property type="entry name" value="CB"/>
</dbReference>
<dbReference type="InterPro" id="IPR002104">
    <property type="entry name" value="Integrase_catalytic"/>
</dbReference>
<dbReference type="Proteomes" id="UP000294641">
    <property type="component" value="Unassembled WGS sequence"/>
</dbReference>
<reference evidence="9 11" key="2">
    <citation type="submission" date="2019-03" db="EMBL/GenBank/DDBJ databases">
        <title>Genomic Encyclopedia of Type Strains, Phase IV (KMG-IV): sequencing the most valuable type-strain genomes for metagenomic binning, comparative biology and taxonomic classification.</title>
        <authorList>
            <person name="Goeker M."/>
        </authorList>
    </citation>
    <scope>NUCLEOTIDE SEQUENCE [LARGE SCALE GENOMIC DNA]</scope>
    <source>
        <strain evidence="9 11">DSM 20580</strain>
    </source>
</reference>
<dbReference type="EMBL" id="SNZG01000030">
    <property type="protein sequence ID" value="TDR35557.1"/>
    <property type="molecule type" value="Genomic_DNA"/>
</dbReference>
<dbReference type="GO" id="GO:0006310">
    <property type="term" value="P:DNA recombination"/>
    <property type="evidence" value="ECO:0007669"/>
    <property type="project" value="UniProtKB-KW"/>
</dbReference>
<evidence type="ECO:0000313" key="10">
    <source>
        <dbReference type="Proteomes" id="UP000254330"/>
    </source>
</evidence>
<dbReference type="InterPro" id="IPR010998">
    <property type="entry name" value="Integrase_recombinase_N"/>
</dbReference>
<dbReference type="PANTHER" id="PTHR30349:SF41">
    <property type="entry name" value="INTEGRASE_RECOMBINASE PROTEIN MJ0367-RELATED"/>
    <property type="match status" value="1"/>
</dbReference>
<dbReference type="Proteomes" id="UP000254330">
    <property type="component" value="Unassembled WGS sequence"/>
</dbReference>
<dbReference type="AlphaFoldDB" id="A0A8B4Q7S1"/>
<feature type="domain" description="Core-binding (CB)" evidence="7">
    <location>
        <begin position="55"/>
        <end position="141"/>
    </location>
</feature>
<evidence type="ECO:0000313" key="9">
    <source>
        <dbReference type="EMBL" id="TDR35557.1"/>
    </source>
</evidence>
<dbReference type="InterPro" id="IPR028259">
    <property type="entry name" value="AP2-like_int_N"/>
</dbReference>
<evidence type="ECO:0000313" key="11">
    <source>
        <dbReference type="Proteomes" id="UP000294641"/>
    </source>
</evidence>